<feature type="region of interest" description="Disordered" evidence="1">
    <location>
        <begin position="1"/>
        <end position="27"/>
    </location>
</feature>
<dbReference type="AlphaFoldDB" id="A0A0F9A1T3"/>
<reference evidence="2" key="1">
    <citation type="journal article" date="2015" name="Nature">
        <title>Complex archaea that bridge the gap between prokaryotes and eukaryotes.</title>
        <authorList>
            <person name="Spang A."/>
            <person name="Saw J.H."/>
            <person name="Jorgensen S.L."/>
            <person name="Zaremba-Niedzwiedzka K."/>
            <person name="Martijn J."/>
            <person name="Lind A.E."/>
            <person name="van Eijk R."/>
            <person name="Schleper C."/>
            <person name="Guy L."/>
            <person name="Ettema T.J."/>
        </authorList>
    </citation>
    <scope>NUCLEOTIDE SEQUENCE</scope>
</reference>
<name>A0A0F9A1T3_9ZZZZ</name>
<accession>A0A0F9A1T3</accession>
<comment type="caution">
    <text evidence="2">The sequence shown here is derived from an EMBL/GenBank/DDBJ whole genome shotgun (WGS) entry which is preliminary data.</text>
</comment>
<gene>
    <name evidence="2" type="ORF">LCGC14_2625400</name>
</gene>
<dbReference type="EMBL" id="LAZR01044897">
    <property type="protein sequence ID" value="KKL03514.1"/>
    <property type="molecule type" value="Genomic_DNA"/>
</dbReference>
<protein>
    <submittedName>
        <fullName evidence="2">Uncharacterized protein</fullName>
    </submittedName>
</protein>
<proteinExistence type="predicted"/>
<sequence length="67" mass="6957">MVEVDDAIESNAIGPSEARGDSGSVRQHSLADQIAADQYLAAKAALSDSTKRTFGIRFGVLIPPGAI</sequence>
<organism evidence="2">
    <name type="scientific">marine sediment metagenome</name>
    <dbReference type="NCBI Taxonomy" id="412755"/>
    <lineage>
        <taxon>unclassified sequences</taxon>
        <taxon>metagenomes</taxon>
        <taxon>ecological metagenomes</taxon>
    </lineage>
</organism>
<evidence type="ECO:0000256" key="1">
    <source>
        <dbReference type="SAM" id="MobiDB-lite"/>
    </source>
</evidence>
<evidence type="ECO:0000313" key="2">
    <source>
        <dbReference type="EMBL" id="KKL03514.1"/>
    </source>
</evidence>